<evidence type="ECO:0008006" key="4">
    <source>
        <dbReference type="Google" id="ProtNLM"/>
    </source>
</evidence>
<feature type="region of interest" description="Disordered" evidence="1">
    <location>
        <begin position="226"/>
        <end position="289"/>
    </location>
</feature>
<evidence type="ECO:0000313" key="3">
    <source>
        <dbReference type="Proteomes" id="UP000245699"/>
    </source>
</evidence>
<dbReference type="SUPFAM" id="SSF69318">
    <property type="entry name" value="Integrin alpha N-terminal domain"/>
    <property type="match status" value="1"/>
</dbReference>
<proteinExistence type="predicted"/>
<dbReference type="GO" id="GO:0007015">
    <property type="term" value="P:actin filament organization"/>
    <property type="evidence" value="ECO:0007669"/>
    <property type="project" value="InterPro"/>
</dbReference>
<protein>
    <recommendedName>
        <fullName evidence="4">Kaptin</fullName>
    </recommendedName>
</protein>
<dbReference type="Proteomes" id="UP000245699">
    <property type="component" value="Unassembled WGS sequence"/>
</dbReference>
<evidence type="ECO:0000313" key="2">
    <source>
        <dbReference type="EMBL" id="PVU90427.1"/>
    </source>
</evidence>
<dbReference type="OrthoDB" id="10267127at2759"/>
<dbReference type="InterPro" id="IPR028994">
    <property type="entry name" value="Integrin_alpha_N"/>
</dbReference>
<feature type="compositionally biased region" description="Basic and acidic residues" evidence="1">
    <location>
        <begin position="261"/>
        <end position="281"/>
    </location>
</feature>
<feature type="region of interest" description="Disordered" evidence="1">
    <location>
        <begin position="550"/>
        <end position="577"/>
    </location>
</feature>
<dbReference type="STRING" id="61424.A0A2T9YDK8"/>
<feature type="region of interest" description="Disordered" evidence="1">
    <location>
        <begin position="464"/>
        <end position="503"/>
    </location>
</feature>
<dbReference type="PANTHER" id="PTHR15435">
    <property type="entry name" value="KICSTOR COMPLEX PROTEIN KAPTIN"/>
    <property type="match status" value="1"/>
</dbReference>
<evidence type="ECO:0000256" key="1">
    <source>
        <dbReference type="SAM" id="MobiDB-lite"/>
    </source>
</evidence>
<dbReference type="GO" id="GO:0034198">
    <property type="term" value="P:cellular response to amino acid starvation"/>
    <property type="evidence" value="ECO:0007669"/>
    <property type="project" value="TreeGrafter"/>
</dbReference>
<dbReference type="EMBL" id="MBFT01000482">
    <property type="protein sequence ID" value="PVU90427.1"/>
    <property type="molecule type" value="Genomic_DNA"/>
</dbReference>
<feature type="compositionally biased region" description="Basic and acidic residues" evidence="1">
    <location>
        <begin position="492"/>
        <end position="503"/>
    </location>
</feature>
<comment type="caution">
    <text evidence="2">The sequence shown here is derived from an EMBL/GenBank/DDBJ whole genome shotgun (WGS) entry which is preliminary data.</text>
</comment>
<organism evidence="2 3">
    <name type="scientific">Furculomyces boomerangus</name>
    <dbReference type="NCBI Taxonomy" id="61424"/>
    <lineage>
        <taxon>Eukaryota</taxon>
        <taxon>Fungi</taxon>
        <taxon>Fungi incertae sedis</taxon>
        <taxon>Zoopagomycota</taxon>
        <taxon>Kickxellomycotina</taxon>
        <taxon>Harpellomycetes</taxon>
        <taxon>Harpellales</taxon>
        <taxon>Harpellaceae</taxon>
        <taxon>Furculomyces</taxon>
    </lineage>
</organism>
<dbReference type="GO" id="GO:1904262">
    <property type="term" value="P:negative regulation of TORC1 signaling"/>
    <property type="evidence" value="ECO:0007669"/>
    <property type="project" value="TreeGrafter"/>
</dbReference>
<keyword evidence="3" id="KW-1185">Reference proteome</keyword>
<feature type="compositionally biased region" description="Acidic residues" evidence="1">
    <location>
        <begin position="565"/>
        <end position="577"/>
    </location>
</feature>
<dbReference type="PANTHER" id="PTHR15435:SF2">
    <property type="entry name" value="KICSTOR COMPLEX PROTEIN KAPTIN"/>
    <property type="match status" value="1"/>
</dbReference>
<dbReference type="GO" id="GO:0051015">
    <property type="term" value="F:actin filament binding"/>
    <property type="evidence" value="ECO:0007669"/>
    <property type="project" value="TreeGrafter"/>
</dbReference>
<sequence length="805" mass="91037">MDSNRTLKLSDLQLDEITSEDEDQISSNNDILSRSNENVELSGQRFREVHYHRFPVGMRSFMNGFCIFKSSLPTLFSRPGSMQLIYSKPPPNLYYSNFESIHSDLTHNFTDNTEREHLVVVGQKKLTYFISCNGYWNVLVANLNLLEDMESCLCANVFEVYNSNTSKNNLVFVIATHTKPSKNAQEKDKGVCKLYVLGIDDLPKVDTNSIHQVYDGVKHERHEKPTAELNSDNNDNPCKVDDKQSNEGMLGNEEGIYQDKNNSDHKEILQSNGDENKESHSGSKNPSKRSNINQWFFLEQRLFSAGVDNSSKCIDMDYIPFEISNYVPSSLCNNESSTDEHKNQEYPEIYISGSDKKVHSYVLGSNGVFQIDPSVFDINENTLKEDIDSKNFIDKSKKTDENNDIQGVITNGVNDKAKDSTEFPYNPLYLNLVGPNDMIKTLDSDLRAIRSFSNMADALENATNTKDDMRNGKRPSVGYKGKSEIINNGGDSGHRGKDSRDNDVEEVHCSVWVTKSVSEFNGMKVSLEMDKSYTLNLNVKKRNVLYKKTDINEDHEGEKGKQDISENDGSDEDDSIDDLQKFDYPAINLLVFGFASRQKKYKTFPTRVGAVLSFAENPVIVYHDITFVGLDTEQIEIPKNSPIFKRSFENINDIKLEDIDDEYKALIYPSPSEKDKAKRNVNNGIDHFVRGGVCVLPRSNEDGLVTTVFAADMDYDGVCELIIGTNNGAISIYKLVSDVEGREGYALVYRKLFKSPVYFVCTLDLNMDGLNELIVVTLLGVHILQPNLSFARQKLLERLECNIKS</sequence>
<feature type="compositionally biased region" description="Basic and acidic residues" evidence="1">
    <location>
        <begin position="550"/>
        <end position="564"/>
    </location>
</feature>
<gene>
    <name evidence="2" type="ORF">BB559_004631</name>
</gene>
<dbReference type="AlphaFoldDB" id="A0A2T9YDK8"/>
<reference evidence="2 3" key="1">
    <citation type="journal article" date="2018" name="MBio">
        <title>Comparative Genomics Reveals the Core Gene Toolbox for the Fungus-Insect Symbiosis.</title>
        <authorList>
            <person name="Wang Y."/>
            <person name="Stata M."/>
            <person name="Wang W."/>
            <person name="Stajich J.E."/>
            <person name="White M.M."/>
            <person name="Moncalvo J.M."/>
        </authorList>
    </citation>
    <scope>NUCLEOTIDE SEQUENCE [LARGE SCALE GENOMIC DNA]</scope>
    <source>
        <strain evidence="2 3">AUS-77-4</strain>
    </source>
</reference>
<accession>A0A2T9YDK8</accession>
<name>A0A2T9YDK8_9FUNG</name>
<dbReference type="GO" id="GO:0015629">
    <property type="term" value="C:actin cytoskeleton"/>
    <property type="evidence" value="ECO:0007669"/>
    <property type="project" value="InterPro"/>
</dbReference>
<dbReference type="InterPro" id="IPR029982">
    <property type="entry name" value="Kptn"/>
</dbReference>